<dbReference type="InterPro" id="IPR010126">
    <property type="entry name" value="Esterase_phb"/>
</dbReference>
<evidence type="ECO:0000256" key="6">
    <source>
        <dbReference type="ARBA" id="ARBA00023277"/>
    </source>
</evidence>
<comment type="caution">
    <text evidence="9">The sequence shown here is derived from an EMBL/GenBank/DDBJ whole genome shotgun (WGS) entry which is preliminary data.</text>
</comment>
<evidence type="ECO:0000256" key="5">
    <source>
        <dbReference type="ARBA" id="ARBA00022801"/>
    </source>
</evidence>
<dbReference type="SUPFAM" id="SSF53474">
    <property type="entry name" value="alpha/beta-Hydrolases"/>
    <property type="match status" value="1"/>
</dbReference>
<evidence type="ECO:0000313" key="10">
    <source>
        <dbReference type="Proteomes" id="UP000251891"/>
    </source>
</evidence>
<evidence type="ECO:0000256" key="1">
    <source>
        <dbReference type="ARBA" id="ARBA00004613"/>
    </source>
</evidence>
<dbReference type="Proteomes" id="UP000251891">
    <property type="component" value="Unassembled WGS sequence"/>
</dbReference>
<proteinExistence type="predicted"/>
<name>A0A365H746_9ACTN</name>
<feature type="region of interest" description="Disordered" evidence="8">
    <location>
        <begin position="15"/>
        <end position="38"/>
    </location>
</feature>
<gene>
    <name evidence="9" type="ORF">DPM19_14260</name>
</gene>
<keyword evidence="6" id="KW-0119">Carbohydrate metabolism</keyword>
<dbReference type="PANTHER" id="PTHR38050:SF2">
    <property type="entry name" value="FERULOYL ESTERASE C-RELATED"/>
    <property type="match status" value="1"/>
</dbReference>
<evidence type="ECO:0000256" key="3">
    <source>
        <dbReference type="ARBA" id="ARBA00022651"/>
    </source>
</evidence>
<dbReference type="InterPro" id="IPR029058">
    <property type="entry name" value="AB_hydrolase_fold"/>
</dbReference>
<keyword evidence="2" id="KW-0964">Secreted</keyword>
<keyword evidence="10" id="KW-1185">Reference proteome</keyword>
<dbReference type="Gene3D" id="3.40.50.1820">
    <property type="entry name" value="alpha/beta hydrolase"/>
    <property type="match status" value="1"/>
</dbReference>
<dbReference type="AlphaFoldDB" id="A0A365H746"/>
<evidence type="ECO:0000256" key="7">
    <source>
        <dbReference type="ARBA" id="ARBA00023326"/>
    </source>
</evidence>
<organism evidence="9 10">
    <name type="scientific">Actinomadura craniellae</name>
    <dbReference type="NCBI Taxonomy" id="2231787"/>
    <lineage>
        <taxon>Bacteria</taxon>
        <taxon>Bacillati</taxon>
        <taxon>Actinomycetota</taxon>
        <taxon>Actinomycetes</taxon>
        <taxon>Streptosporangiales</taxon>
        <taxon>Thermomonosporaceae</taxon>
        <taxon>Actinomadura</taxon>
    </lineage>
</organism>
<evidence type="ECO:0000256" key="8">
    <source>
        <dbReference type="SAM" id="MobiDB-lite"/>
    </source>
</evidence>
<keyword evidence="3" id="KW-0858">Xylan degradation</keyword>
<dbReference type="InterPro" id="IPR043595">
    <property type="entry name" value="FaeB/C/D"/>
</dbReference>
<evidence type="ECO:0000256" key="4">
    <source>
        <dbReference type="ARBA" id="ARBA00022729"/>
    </source>
</evidence>
<protein>
    <submittedName>
        <fullName evidence="9">Plasmid partitioning protein</fullName>
    </submittedName>
</protein>
<dbReference type="EMBL" id="QLYX01000005">
    <property type="protein sequence ID" value="RAY14869.1"/>
    <property type="molecule type" value="Genomic_DNA"/>
</dbReference>
<dbReference type="ESTHER" id="9actn-a0a365h746">
    <property type="family name" value="Esterase_phb"/>
</dbReference>
<dbReference type="GO" id="GO:0005576">
    <property type="term" value="C:extracellular region"/>
    <property type="evidence" value="ECO:0007669"/>
    <property type="project" value="UniProtKB-SubCell"/>
</dbReference>
<evidence type="ECO:0000256" key="2">
    <source>
        <dbReference type="ARBA" id="ARBA00022525"/>
    </source>
</evidence>
<dbReference type="PANTHER" id="PTHR38050">
    <property type="match status" value="1"/>
</dbReference>
<keyword evidence="5" id="KW-0378">Hydrolase</keyword>
<keyword evidence="4" id="KW-0732">Signal</keyword>
<dbReference type="GO" id="GO:0030600">
    <property type="term" value="F:feruloyl esterase activity"/>
    <property type="evidence" value="ECO:0007669"/>
    <property type="project" value="InterPro"/>
</dbReference>
<evidence type="ECO:0000313" key="9">
    <source>
        <dbReference type="EMBL" id="RAY14869.1"/>
    </source>
</evidence>
<comment type="subcellular location">
    <subcellularLocation>
        <location evidence="1">Secreted</location>
    </subcellularLocation>
</comment>
<reference evidence="9 10" key="1">
    <citation type="submission" date="2018-06" db="EMBL/GenBank/DDBJ databases">
        <title>Actinomadura craniellae sp. nov. isolated from marine sponge Craniella sp.</title>
        <authorList>
            <person name="Li L."/>
            <person name="Xu Q.H."/>
            <person name="Lin H.W."/>
            <person name="Lu Y.H."/>
        </authorList>
    </citation>
    <scope>NUCLEOTIDE SEQUENCE [LARGE SCALE GENOMIC DNA]</scope>
    <source>
        <strain evidence="9 10">LHW63021</strain>
    </source>
</reference>
<sequence length="307" mass="31534">MAGLMLAGGLTGCSDDRESSAAWPTGSPASPGCGTPAPPTTRIDYAGRSHLLALPRVYDPLHPVPVIVNLHGLRSSALQQSVYSGLPQRGAERGFAVVTPEALPSRRGWKLPGMADGTADIEFVGGLLDHLERTICVDRTREYAAGMSNGGGLAAALACGLPGRLAGVAAVAGLNLALPCRQPAPARLIAFHGTGDTVIPYRGGAPFLGDASRVPRWMLPARGPFRLPGVPGVTTGWARAFGCGPGTTKAAGSVTHLRYGNCRDGASVELYTVAGGGHIWPGAFLLGTGRTTAALDASRLIVDAFAR</sequence>
<dbReference type="Pfam" id="PF10503">
    <property type="entry name" value="Esterase_PHB"/>
    <property type="match status" value="1"/>
</dbReference>
<keyword evidence="7" id="KW-0624">Polysaccharide degradation</keyword>
<accession>A0A365H746</accession>
<dbReference type="GO" id="GO:0045493">
    <property type="term" value="P:xylan catabolic process"/>
    <property type="evidence" value="ECO:0007669"/>
    <property type="project" value="UniProtKB-KW"/>
</dbReference>